<gene>
    <name evidence="2" type="ORF">GXW71_23765</name>
</gene>
<dbReference type="SUPFAM" id="SSF117856">
    <property type="entry name" value="AF0104/ALDC/Ptd012-like"/>
    <property type="match status" value="1"/>
</dbReference>
<dbReference type="Proteomes" id="UP001196870">
    <property type="component" value="Unassembled WGS sequence"/>
</dbReference>
<organism evidence="2 3">
    <name type="scientific">Plastoroseomonas hellenica</name>
    <dbReference type="NCBI Taxonomy" id="2687306"/>
    <lineage>
        <taxon>Bacteria</taxon>
        <taxon>Pseudomonadati</taxon>
        <taxon>Pseudomonadota</taxon>
        <taxon>Alphaproteobacteria</taxon>
        <taxon>Acetobacterales</taxon>
        <taxon>Acetobacteraceae</taxon>
        <taxon>Plastoroseomonas</taxon>
    </lineage>
</organism>
<reference evidence="3" key="1">
    <citation type="journal article" date="2021" name="Syst. Appl. Microbiol.">
        <title>Roseomonas hellenica sp. nov., isolated from roots of wild-growing Alkanna tinctoria.</title>
        <authorList>
            <person name="Rat A."/>
            <person name="Naranjo H.D."/>
            <person name="Lebbe L."/>
            <person name="Cnockaert M."/>
            <person name="Krigas N."/>
            <person name="Grigoriadou K."/>
            <person name="Maloupa E."/>
            <person name="Willems A."/>
        </authorList>
    </citation>
    <scope>NUCLEOTIDE SEQUENCE [LARGE SCALE GENOMIC DNA]</scope>
    <source>
        <strain evidence="3">LMG 31523</strain>
    </source>
</reference>
<keyword evidence="3" id="KW-1185">Reference proteome</keyword>
<dbReference type="RefSeq" id="WP_211855173.1">
    <property type="nucleotide sequence ID" value="NZ_JAAGBB010000034.1"/>
</dbReference>
<dbReference type="Pfam" id="PF03479">
    <property type="entry name" value="PCC"/>
    <property type="match status" value="1"/>
</dbReference>
<evidence type="ECO:0000313" key="3">
    <source>
        <dbReference type="Proteomes" id="UP001196870"/>
    </source>
</evidence>
<dbReference type="GO" id="GO:0003677">
    <property type="term" value="F:DNA binding"/>
    <property type="evidence" value="ECO:0007669"/>
    <property type="project" value="UniProtKB-KW"/>
</dbReference>
<dbReference type="PIRSF" id="PIRSF016702">
    <property type="entry name" value="DNA_bp_PD1"/>
    <property type="match status" value="1"/>
</dbReference>
<dbReference type="InterPro" id="IPR025707">
    <property type="entry name" value="DNA_bp_PD1"/>
</dbReference>
<protein>
    <submittedName>
        <fullName evidence="2">DNA-binding protein</fullName>
    </submittedName>
</protein>
<sequence length="145" mass="15807">MNSRQIHGADGLRTFVVVLDDGDEAMQSLQAFAKAERVGAAQVTAIGAFAEAELAFWDIGSRTYLRHPVAEQTEVLSLLGDVVEDEKGAPALHLHAVLGRRDGTTLGGHFMTGRVRPTLEIIVNETPAHLRRRFDPRLGLATIRV</sequence>
<name>A0ABS5F475_9PROT</name>
<proteinExistence type="predicted"/>
<comment type="caution">
    <text evidence="2">The sequence shown here is derived from an EMBL/GenBank/DDBJ whole genome shotgun (WGS) entry which is preliminary data.</text>
</comment>
<dbReference type="PROSITE" id="PS51742">
    <property type="entry name" value="PPC"/>
    <property type="match status" value="1"/>
</dbReference>
<dbReference type="CDD" id="cd11378">
    <property type="entry name" value="DUF296"/>
    <property type="match status" value="1"/>
</dbReference>
<keyword evidence="2" id="KW-0238">DNA-binding</keyword>
<dbReference type="InterPro" id="IPR005175">
    <property type="entry name" value="PPC_dom"/>
</dbReference>
<dbReference type="Gene3D" id="3.30.1330.80">
    <property type="entry name" value="Hypothetical protein, similar to alpha- acetolactate decarboxylase, domain 2"/>
    <property type="match status" value="1"/>
</dbReference>
<dbReference type="PANTHER" id="PTHR34988:SF1">
    <property type="entry name" value="DNA-BINDING PROTEIN"/>
    <property type="match status" value="1"/>
</dbReference>
<accession>A0ABS5F475</accession>
<feature type="domain" description="PPC" evidence="1">
    <location>
        <begin position="8"/>
        <end position="145"/>
    </location>
</feature>
<evidence type="ECO:0000313" key="2">
    <source>
        <dbReference type="EMBL" id="MBR0667394.1"/>
    </source>
</evidence>
<evidence type="ECO:0000259" key="1">
    <source>
        <dbReference type="PROSITE" id="PS51742"/>
    </source>
</evidence>
<dbReference type="PANTHER" id="PTHR34988">
    <property type="entry name" value="PROTEIN, PUTATIVE-RELATED"/>
    <property type="match status" value="1"/>
</dbReference>
<dbReference type="EMBL" id="JAAGBB010000034">
    <property type="protein sequence ID" value="MBR0667394.1"/>
    <property type="molecule type" value="Genomic_DNA"/>
</dbReference>